<dbReference type="PANTHER" id="PTHR21467">
    <property type="entry name" value="PROTEIN PHOSPHATASE 4 REGULATORY SUBUNIT 4 PPP4R4"/>
    <property type="match status" value="1"/>
</dbReference>
<comment type="caution">
    <text evidence="5">The sequence shown here is derived from an EMBL/GenBank/DDBJ whole genome shotgun (WGS) entry which is preliminary data.</text>
</comment>
<dbReference type="Pfam" id="PF02985">
    <property type="entry name" value="HEAT"/>
    <property type="match status" value="1"/>
</dbReference>
<feature type="compositionally biased region" description="Acidic residues" evidence="4">
    <location>
        <begin position="1"/>
        <end position="15"/>
    </location>
</feature>
<dbReference type="InterPro" id="IPR016024">
    <property type="entry name" value="ARM-type_fold"/>
</dbReference>
<organism evidence="5 6">
    <name type="scientific">Pristionchus fissidentatus</name>
    <dbReference type="NCBI Taxonomy" id="1538716"/>
    <lineage>
        <taxon>Eukaryota</taxon>
        <taxon>Metazoa</taxon>
        <taxon>Ecdysozoa</taxon>
        <taxon>Nematoda</taxon>
        <taxon>Chromadorea</taxon>
        <taxon>Rhabditida</taxon>
        <taxon>Rhabditina</taxon>
        <taxon>Diplogasteromorpha</taxon>
        <taxon>Diplogasteroidea</taxon>
        <taxon>Neodiplogasteridae</taxon>
        <taxon>Pristionchus</taxon>
    </lineage>
</organism>
<evidence type="ECO:0000256" key="3">
    <source>
        <dbReference type="SAM" id="Coils"/>
    </source>
</evidence>
<dbReference type="InterPro" id="IPR000357">
    <property type="entry name" value="HEAT"/>
</dbReference>
<dbReference type="InterPro" id="IPR021133">
    <property type="entry name" value="HEAT_type_2"/>
</dbReference>
<feature type="region of interest" description="Disordered" evidence="4">
    <location>
        <begin position="740"/>
        <end position="772"/>
    </location>
</feature>
<dbReference type="EMBL" id="BTSY01000002">
    <property type="protein sequence ID" value="GMT16747.1"/>
    <property type="molecule type" value="Genomic_DNA"/>
</dbReference>
<evidence type="ECO:0000256" key="2">
    <source>
        <dbReference type="PROSITE-ProRule" id="PRU00103"/>
    </source>
</evidence>
<keyword evidence="3" id="KW-0175">Coiled coil</keyword>
<feature type="coiled-coil region" evidence="3">
    <location>
        <begin position="655"/>
        <end position="703"/>
    </location>
</feature>
<dbReference type="AlphaFoldDB" id="A0AAV5VAS0"/>
<evidence type="ECO:0000256" key="4">
    <source>
        <dbReference type="SAM" id="MobiDB-lite"/>
    </source>
</evidence>
<evidence type="ECO:0000256" key="1">
    <source>
        <dbReference type="ARBA" id="ARBA00022737"/>
    </source>
</evidence>
<dbReference type="Gene3D" id="1.25.10.10">
    <property type="entry name" value="Leucine-rich Repeat Variant"/>
    <property type="match status" value="1"/>
</dbReference>
<proteinExistence type="predicted"/>
<keyword evidence="6" id="KW-1185">Reference proteome</keyword>
<dbReference type="PANTHER" id="PTHR21467:SF0">
    <property type="entry name" value="SERINE_THREONINE-PROTEIN PHOSPHATASE 4 REGULATORY SUBUNIT 4"/>
    <property type="match status" value="1"/>
</dbReference>
<feature type="region of interest" description="Disordered" evidence="4">
    <location>
        <begin position="1"/>
        <end position="22"/>
    </location>
</feature>
<dbReference type="InterPro" id="IPR039918">
    <property type="entry name" value="PPP4R4"/>
</dbReference>
<feature type="repeat" description="HEAT" evidence="2">
    <location>
        <begin position="251"/>
        <end position="288"/>
    </location>
</feature>
<sequence>SNPEVESEMNDEEDEVPMRKSSIDWESLLSKANGILDDDFTDDEPMNPAENAAKVLREDKQSYWIKTVRDIATLIETHTEDTIRLVLPQLQDTLREQKDILDLHCEAAVLYKDLLRNEPLLEKEPSLVMTLLDYIVDNANRQKDNLSSAAWLETLTDITDTLPLDIVKSVVVPIFIAQSNPSQKVQKRLMATKLLEKLVRIVPAYDIRHEFEKPIQQLSMDEYGTVRVAMAQRLPIVAERLDKCSDVSRLVLPCLVSLAEDEDANVREAALPSLVSLIHKVTKDSKKSIVSPFFRKLVEKGLDKKDDRIGLVSKYFGELLYNLFDEMDILDQTWALNSYIKIVSISKSDITKLLAAKRACAYNLPCMYQLYPTASNRFASIIHDFCVDHDDEVRISIASSFDQLLEMSSEKKSMIAPFIELVRGGSIEVVAKISSRFSTILPVLYTTVAQAPPADMLSPVSIDRIILGCNQMLQGTGNWRAHESLLHSISSLVNLVEHKTLYNTFVPLLKTQILTVRGVPCREAASRSLLIIMRNLYKEEERKEIIDFFNNDLAHHSNSYRRMIFLESVLQVHSIFSRRILHTHFLPVALSLASDPVSNIRMKLCRILSILKSSFVLPEDEELLQKCEGIVRNLMENETNEHAKSLLSQVARDFSRADTGKRKDAENERKEKEEEELWNEKRAEELEAKKRKKEEEAREKILQRRASREMSRSLIESSISPLRMERRSIAVVRPQPVVHVRWHSPSPSPTTERKSRLPLSTSTSTGNDQLYI</sequence>
<name>A0AAV5VAS0_9BILA</name>
<accession>A0AAV5VAS0</accession>
<dbReference type="Proteomes" id="UP001432322">
    <property type="component" value="Unassembled WGS sequence"/>
</dbReference>
<dbReference type="SUPFAM" id="SSF48371">
    <property type="entry name" value="ARM repeat"/>
    <property type="match status" value="1"/>
</dbReference>
<evidence type="ECO:0008006" key="7">
    <source>
        <dbReference type="Google" id="ProtNLM"/>
    </source>
</evidence>
<dbReference type="GO" id="GO:0005829">
    <property type="term" value="C:cytosol"/>
    <property type="evidence" value="ECO:0007669"/>
    <property type="project" value="TreeGrafter"/>
</dbReference>
<dbReference type="GO" id="GO:0008287">
    <property type="term" value="C:protein serine/threonine phosphatase complex"/>
    <property type="evidence" value="ECO:0007669"/>
    <property type="project" value="TreeGrafter"/>
</dbReference>
<gene>
    <name evidence="5" type="ORF">PFISCL1PPCAC_8044</name>
</gene>
<protein>
    <recommendedName>
        <fullName evidence="7">Serine/threonine-protein phosphatase 4 regulatory subunit 4</fullName>
    </recommendedName>
</protein>
<dbReference type="GO" id="GO:0019888">
    <property type="term" value="F:protein phosphatase regulator activity"/>
    <property type="evidence" value="ECO:0007669"/>
    <property type="project" value="TreeGrafter"/>
</dbReference>
<evidence type="ECO:0000313" key="5">
    <source>
        <dbReference type="EMBL" id="GMT16747.1"/>
    </source>
</evidence>
<feature type="compositionally biased region" description="Polar residues" evidence="4">
    <location>
        <begin position="758"/>
        <end position="772"/>
    </location>
</feature>
<dbReference type="PROSITE" id="PS50077">
    <property type="entry name" value="HEAT_REPEAT"/>
    <property type="match status" value="1"/>
</dbReference>
<reference evidence="5" key="1">
    <citation type="submission" date="2023-10" db="EMBL/GenBank/DDBJ databases">
        <title>Genome assembly of Pristionchus species.</title>
        <authorList>
            <person name="Yoshida K."/>
            <person name="Sommer R.J."/>
        </authorList>
    </citation>
    <scope>NUCLEOTIDE SEQUENCE</scope>
    <source>
        <strain evidence="5">RS5133</strain>
    </source>
</reference>
<feature type="non-terminal residue" evidence="5">
    <location>
        <position position="1"/>
    </location>
</feature>
<keyword evidence="1" id="KW-0677">Repeat</keyword>
<dbReference type="InterPro" id="IPR011989">
    <property type="entry name" value="ARM-like"/>
</dbReference>
<evidence type="ECO:0000313" key="6">
    <source>
        <dbReference type="Proteomes" id="UP001432322"/>
    </source>
</evidence>